<keyword evidence="2" id="KW-0813">Transport</keyword>
<keyword evidence="7" id="KW-1133">Transmembrane helix</keyword>
<organism evidence="15 16">
    <name type="scientific">Camellia sinensis var. sinensis</name>
    <name type="common">China tea</name>
    <dbReference type="NCBI Taxonomy" id="542762"/>
    <lineage>
        <taxon>Eukaryota</taxon>
        <taxon>Viridiplantae</taxon>
        <taxon>Streptophyta</taxon>
        <taxon>Embryophyta</taxon>
        <taxon>Tracheophyta</taxon>
        <taxon>Spermatophyta</taxon>
        <taxon>Magnoliopsida</taxon>
        <taxon>eudicotyledons</taxon>
        <taxon>Gunneridae</taxon>
        <taxon>Pentapetalae</taxon>
        <taxon>asterids</taxon>
        <taxon>Ericales</taxon>
        <taxon>Theaceae</taxon>
        <taxon>Camellia</taxon>
    </lineage>
</organism>
<evidence type="ECO:0000259" key="14">
    <source>
        <dbReference type="PROSITE" id="PS51485"/>
    </source>
</evidence>
<dbReference type="GO" id="GO:0051276">
    <property type="term" value="P:chromosome organization"/>
    <property type="evidence" value="ECO:0007669"/>
    <property type="project" value="InterPro"/>
</dbReference>
<dbReference type="FunFam" id="2.60.40.420:FF:000067">
    <property type="entry name" value="Cupredoxin superfamily protein"/>
    <property type="match status" value="1"/>
</dbReference>
<dbReference type="GO" id="GO:0005524">
    <property type="term" value="F:ATP binding"/>
    <property type="evidence" value="ECO:0007669"/>
    <property type="project" value="InterPro"/>
</dbReference>
<feature type="compositionally biased region" description="Polar residues" evidence="12">
    <location>
        <begin position="658"/>
        <end position="670"/>
    </location>
</feature>
<keyword evidence="4" id="KW-0479">Metal-binding</keyword>
<gene>
    <name evidence="15" type="ORF">TEA_016992</name>
</gene>
<dbReference type="Pfam" id="PF06470">
    <property type="entry name" value="SMC_hinge"/>
    <property type="match status" value="1"/>
</dbReference>
<evidence type="ECO:0000256" key="1">
    <source>
        <dbReference type="ARBA" id="ARBA00004479"/>
    </source>
</evidence>
<evidence type="ECO:0000256" key="6">
    <source>
        <dbReference type="ARBA" id="ARBA00022982"/>
    </source>
</evidence>
<dbReference type="Gene3D" id="2.60.40.420">
    <property type="entry name" value="Cupredoxins - blue copper proteins"/>
    <property type="match status" value="1"/>
</dbReference>
<dbReference type="InterPro" id="IPR010935">
    <property type="entry name" value="SMC_hinge"/>
</dbReference>
<dbReference type="GO" id="GO:0009610">
    <property type="term" value="P:response to symbiotic fungus"/>
    <property type="evidence" value="ECO:0007669"/>
    <property type="project" value="UniProtKB-ARBA"/>
</dbReference>
<keyword evidence="8" id="KW-0186">Copper</keyword>
<feature type="domain" description="Phytocyanin" evidence="14">
    <location>
        <begin position="24"/>
        <end position="95"/>
    </location>
</feature>
<feature type="compositionally biased region" description="Low complexity" evidence="12">
    <location>
        <begin position="686"/>
        <end position="711"/>
    </location>
</feature>
<keyword evidence="10" id="KW-1015">Disulfide bond</keyword>
<dbReference type="STRING" id="542762.A0A4V3WJ07"/>
<dbReference type="Gene3D" id="3.30.70.1620">
    <property type="match status" value="1"/>
</dbReference>
<dbReference type="GO" id="GO:0005694">
    <property type="term" value="C:chromosome"/>
    <property type="evidence" value="ECO:0007669"/>
    <property type="project" value="InterPro"/>
</dbReference>
<dbReference type="PANTHER" id="PTHR46775">
    <property type="entry name" value="FLOCCULATION PROTEIN (DUF1296)"/>
    <property type="match status" value="1"/>
</dbReference>
<dbReference type="GO" id="GO:0008312">
    <property type="term" value="F:7S RNA binding"/>
    <property type="evidence" value="ECO:0007669"/>
    <property type="project" value="InterPro"/>
</dbReference>
<dbReference type="GO" id="GO:0046872">
    <property type="term" value="F:metal ion binding"/>
    <property type="evidence" value="ECO:0007669"/>
    <property type="project" value="UniProtKB-KW"/>
</dbReference>
<dbReference type="Pfam" id="PF02298">
    <property type="entry name" value="Cu_bind_like"/>
    <property type="match status" value="1"/>
</dbReference>
<keyword evidence="9" id="KW-0472">Membrane</keyword>
<comment type="caution">
    <text evidence="15">The sequence shown here is derived from an EMBL/GenBank/DDBJ whole genome shotgun (WGS) entry which is preliminary data.</text>
</comment>
<keyword evidence="11" id="KW-0325">Glycoprotein</keyword>
<dbReference type="Pfam" id="PF16969">
    <property type="entry name" value="SRP68"/>
    <property type="match status" value="1"/>
</dbReference>
<evidence type="ECO:0000256" key="10">
    <source>
        <dbReference type="ARBA" id="ARBA00023157"/>
    </source>
</evidence>
<evidence type="ECO:0000256" key="11">
    <source>
        <dbReference type="ARBA" id="ARBA00023180"/>
    </source>
</evidence>
<dbReference type="GO" id="GO:0051082">
    <property type="term" value="F:unfolded protein binding"/>
    <property type="evidence" value="ECO:0007669"/>
    <property type="project" value="TreeGrafter"/>
</dbReference>
<evidence type="ECO:0000256" key="2">
    <source>
        <dbReference type="ARBA" id="ARBA00022448"/>
    </source>
</evidence>
<dbReference type="InterPro" id="IPR044277">
    <property type="entry name" value="GIP1"/>
</dbReference>
<dbReference type="GO" id="GO:0005634">
    <property type="term" value="C:nucleus"/>
    <property type="evidence" value="ECO:0007669"/>
    <property type="project" value="TreeGrafter"/>
</dbReference>
<dbReference type="GO" id="GO:0005047">
    <property type="term" value="F:signal recognition particle binding"/>
    <property type="evidence" value="ECO:0007669"/>
    <property type="project" value="InterPro"/>
</dbReference>
<keyword evidence="16" id="KW-1185">Reference proteome</keyword>
<feature type="chain" id="PRO_5020715091" description="Phytocyanin domain-containing protein" evidence="13">
    <location>
        <begin position="24"/>
        <end position="899"/>
    </location>
</feature>
<evidence type="ECO:0000256" key="12">
    <source>
        <dbReference type="SAM" id="MobiDB-lite"/>
    </source>
</evidence>
<name>A0A4V3WJ07_CAMSN</name>
<dbReference type="Gene3D" id="1.10.3450.40">
    <property type="entry name" value="Signal recognition particle, SRP68 subunit, RNA-binding domain"/>
    <property type="match status" value="1"/>
</dbReference>
<dbReference type="SUPFAM" id="SSF49503">
    <property type="entry name" value="Cupredoxins"/>
    <property type="match status" value="1"/>
</dbReference>
<feature type="signal peptide" evidence="13">
    <location>
        <begin position="1"/>
        <end position="23"/>
    </location>
</feature>
<protein>
    <recommendedName>
        <fullName evidence="14">Phytocyanin domain-containing protein</fullName>
    </recommendedName>
</protein>
<proteinExistence type="predicted"/>
<evidence type="ECO:0000256" key="5">
    <source>
        <dbReference type="ARBA" id="ARBA00022729"/>
    </source>
</evidence>
<evidence type="ECO:0000313" key="15">
    <source>
        <dbReference type="EMBL" id="THF95126.1"/>
    </source>
</evidence>
<dbReference type="EMBL" id="SDRB02013357">
    <property type="protein sequence ID" value="THF95126.1"/>
    <property type="molecule type" value="Genomic_DNA"/>
</dbReference>
<evidence type="ECO:0000256" key="13">
    <source>
        <dbReference type="SAM" id="SignalP"/>
    </source>
</evidence>
<dbReference type="PROSITE" id="PS51485">
    <property type="entry name" value="PHYTOCYANIN"/>
    <property type="match status" value="1"/>
</dbReference>
<evidence type="ECO:0000256" key="3">
    <source>
        <dbReference type="ARBA" id="ARBA00022692"/>
    </source>
</evidence>
<dbReference type="AlphaFoldDB" id="A0A4V3WJ07"/>
<feature type="region of interest" description="Disordered" evidence="12">
    <location>
        <begin position="496"/>
        <end position="523"/>
    </location>
</feature>
<comment type="subcellular location">
    <subcellularLocation>
        <location evidence="1">Membrane</location>
        <topology evidence="1">Single-pass type I membrane protein</topology>
    </subcellularLocation>
</comment>
<evidence type="ECO:0000256" key="8">
    <source>
        <dbReference type="ARBA" id="ARBA00023008"/>
    </source>
</evidence>
<feature type="region of interest" description="Disordered" evidence="12">
    <location>
        <begin position="637"/>
        <end position="714"/>
    </location>
</feature>
<keyword evidence="5 13" id="KW-0732">Signal</keyword>
<dbReference type="CDD" id="cd04216">
    <property type="entry name" value="Phytocyanin"/>
    <property type="match status" value="1"/>
</dbReference>
<dbReference type="SUPFAM" id="SSF75553">
    <property type="entry name" value="Smc hinge domain"/>
    <property type="match status" value="1"/>
</dbReference>
<dbReference type="GO" id="GO:0016020">
    <property type="term" value="C:membrane"/>
    <property type="evidence" value="ECO:0007669"/>
    <property type="project" value="UniProtKB-SubCell"/>
</dbReference>
<feature type="region of interest" description="Disordered" evidence="12">
    <location>
        <begin position="401"/>
        <end position="451"/>
    </location>
</feature>
<feature type="compositionally biased region" description="Polar residues" evidence="12">
    <location>
        <begin position="420"/>
        <end position="436"/>
    </location>
</feature>
<evidence type="ECO:0000256" key="9">
    <source>
        <dbReference type="ARBA" id="ARBA00023136"/>
    </source>
</evidence>
<sequence length="899" mass="97258">MASNNLLVILAIVAIVLPSVTMATDYWVGDSSGWTNGYDYQAWAKDKVFYVGDKLVFNYTMGNHNVFKVNATGFSQCIIPPSNEALTSGHDIIPLMVPGKKCKLIKAFEYSATTWSYERAVYEELGKYGDLQNQVLYRERVEELEPSIRYCLHKLGESNLQTSELMHIGEMEGPALDLFKAKLEASLVVSEAVMAEARSQQAASMTEFHWLGHKFPISNAKTRVSILKENELDARTKDVENVKLALESLLYEEGQMEALQKDRAAELELVQKTRVNGAVAKLIKVKDGFTMTALEVGKGNAEVALSLVGYDQELKRAMEYVFGSTFVCKTIDATREVSPFQGGGDLLRQLHALAEVESKLSIHQKRLSEIEAELQVLKYFGFVFCAGGGRNVSARKENGVSNSMERGFKPSLSVPEKTKNNANPHVTKSSTISVNGPTHVPYGSSSHERGTQSSAGIIGVYSSTSDPVVVAPLGSQIPSMGAIKCEINSQRIAAESGAFNPSGKRSSKLKESQILEKNQPLEPSEVVASEAPTLAVEAVFQSLPDVSFLEEATSKVDMKLEKLNISTRQPVIFPDHLQVPEDFKNGLIFGSLDATFEESVAYVDGTDDMKSSMPAIESFEGNDKVAKETFSSNPIVFSTAHEGDYPNDPHSPPHEPDNSSPVKNSVSSGTAPEFEQSKQENMLRQSGNSSVSSTSDSKATATQPIGQSSIPISPPPFPVFRQPYPVNYFPFGAYFPPFYLAANAPQFLGHSGFPQQPSTGNVYLSPIVAAAAGPGVKFSVPQNKAGHNAGNLTHFGIPSGFGSYNPSLAVNSGSSAGNEDLTASELKENSVHTTVQQGEGPLVWFPGRDIPSLHANSFYNHIPPGQHIAFSPLLAGHAPSAGIYHPAQTMASSSTARPL</sequence>
<evidence type="ECO:0000313" key="16">
    <source>
        <dbReference type="Proteomes" id="UP000306102"/>
    </source>
</evidence>
<dbReference type="PANTHER" id="PTHR46775:SF2">
    <property type="entry name" value="GBF-INTERACTING PROTEIN 1-LIKE"/>
    <property type="match status" value="1"/>
</dbReference>
<dbReference type="GO" id="GO:0006614">
    <property type="term" value="P:SRP-dependent cotranslational protein targeting to membrane"/>
    <property type="evidence" value="ECO:0007669"/>
    <property type="project" value="InterPro"/>
</dbReference>
<dbReference type="InterPro" id="IPR008972">
    <property type="entry name" value="Cupredoxin"/>
</dbReference>
<accession>A0A4V3WJ07</accession>
<evidence type="ECO:0000256" key="4">
    <source>
        <dbReference type="ARBA" id="ARBA00022723"/>
    </source>
</evidence>
<dbReference type="InterPro" id="IPR036277">
    <property type="entry name" value="SMC_hinge_sf"/>
</dbReference>
<dbReference type="GO" id="GO:0005786">
    <property type="term" value="C:signal recognition particle, endoplasmic reticulum targeting"/>
    <property type="evidence" value="ECO:0007669"/>
    <property type="project" value="InterPro"/>
</dbReference>
<dbReference type="Proteomes" id="UP000306102">
    <property type="component" value="Unassembled WGS sequence"/>
</dbReference>
<dbReference type="GO" id="GO:0030942">
    <property type="term" value="F:endoplasmic reticulum signal peptide binding"/>
    <property type="evidence" value="ECO:0007669"/>
    <property type="project" value="InterPro"/>
</dbReference>
<dbReference type="InterPro" id="IPR003245">
    <property type="entry name" value="Phytocyanin_dom"/>
</dbReference>
<dbReference type="InterPro" id="IPR038253">
    <property type="entry name" value="SRP68_N_sf"/>
</dbReference>
<evidence type="ECO:0000256" key="7">
    <source>
        <dbReference type="ARBA" id="ARBA00022989"/>
    </source>
</evidence>
<dbReference type="GO" id="GO:0009055">
    <property type="term" value="F:electron transfer activity"/>
    <property type="evidence" value="ECO:0007669"/>
    <property type="project" value="InterPro"/>
</dbReference>
<keyword evidence="6" id="KW-0249">Electron transport</keyword>
<reference evidence="15 16" key="1">
    <citation type="journal article" date="2018" name="Proc. Natl. Acad. Sci. U.S.A.">
        <title>Draft genome sequence of Camellia sinensis var. sinensis provides insights into the evolution of the tea genome and tea quality.</title>
        <authorList>
            <person name="Wei C."/>
            <person name="Yang H."/>
            <person name="Wang S."/>
            <person name="Zhao J."/>
            <person name="Liu C."/>
            <person name="Gao L."/>
            <person name="Xia E."/>
            <person name="Lu Y."/>
            <person name="Tai Y."/>
            <person name="She G."/>
            <person name="Sun J."/>
            <person name="Cao H."/>
            <person name="Tong W."/>
            <person name="Gao Q."/>
            <person name="Li Y."/>
            <person name="Deng W."/>
            <person name="Jiang X."/>
            <person name="Wang W."/>
            <person name="Chen Q."/>
            <person name="Zhang S."/>
            <person name="Li H."/>
            <person name="Wu J."/>
            <person name="Wang P."/>
            <person name="Li P."/>
            <person name="Shi C."/>
            <person name="Zheng F."/>
            <person name="Jian J."/>
            <person name="Huang B."/>
            <person name="Shan D."/>
            <person name="Shi M."/>
            <person name="Fang C."/>
            <person name="Yue Y."/>
            <person name="Li F."/>
            <person name="Li D."/>
            <person name="Wei S."/>
            <person name="Han B."/>
            <person name="Jiang C."/>
            <person name="Yin Y."/>
            <person name="Xia T."/>
            <person name="Zhang Z."/>
            <person name="Bennetzen J.L."/>
            <person name="Zhao S."/>
            <person name="Wan X."/>
        </authorList>
    </citation>
    <scope>NUCLEOTIDE SEQUENCE [LARGE SCALE GENOMIC DNA]</scope>
    <source>
        <strain evidence="16">cv. Shuchazao</strain>
        <tissue evidence="15">Leaf</tissue>
    </source>
</reference>
<keyword evidence="3" id="KW-0812">Transmembrane</keyword>
<dbReference type="InterPro" id="IPR026258">
    <property type="entry name" value="SRP68"/>
</dbReference>